<accession>A0A8E1RKB5</accession>
<evidence type="ECO:0000313" key="3">
    <source>
        <dbReference type="Proteomes" id="UP000051164"/>
    </source>
</evidence>
<gene>
    <name evidence="2" type="ORF">FC95_GL000921</name>
</gene>
<name>A0A8E1RKB5_LENKE</name>
<dbReference type="Proteomes" id="UP000051164">
    <property type="component" value="Unassembled WGS sequence"/>
</dbReference>
<evidence type="ECO:0000256" key="1">
    <source>
        <dbReference type="SAM" id="Phobius"/>
    </source>
</evidence>
<keyword evidence="1" id="KW-0472">Membrane</keyword>
<keyword evidence="1" id="KW-1133">Transmembrane helix</keyword>
<dbReference type="EMBL" id="AYYV01000020">
    <property type="protein sequence ID" value="KRM53209.1"/>
    <property type="molecule type" value="Genomic_DNA"/>
</dbReference>
<reference evidence="2 3" key="1">
    <citation type="journal article" date="2015" name="Genome Announc.">
        <title>Expanding the biotechnology potential of lactobacilli through comparative genomics of 213 strains and associated genera.</title>
        <authorList>
            <person name="Sun Z."/>
            <person name="Harris H.M."/>
            <person name="McCann A."/>
            <person name="Guo C."/>
            <person name="Argimon S."/>
            <person name="Zhang W."/>
            <person name="Yang X."/>
            <person name="Jeffery I.B."/>
            <person name="Cooney J.C."/>
            <person name="Kagawa T.F."/>
            <person name="Liu W."/>
            <person name="Song Y."/>
            <person name="Salvetti E."/>
            <person name="Wrobel A."/>
            <person name="Rasinkangas P."/>
            <person name="Parkhill J."/>
            <person name="Rea M.C."/>
            <person name="O'Sullivan O."/>
            <person name="Ritari J."/>
            <person name="Douillard F.P."/>
            <person name="Paul Ross R."/>
            <person name="Yang R."/>
            <person name="Briner A.E."/>
            <person name="Felis G.E."/>
            <person name="de Vos W.M."/>
            <person name="Barrangou R."/>
            <person name="Klaenhammer T.R."/>
            <person name="Caufield P.W."/>
            <person name="Cui Y."/>
            <person name="Zhang H."/>
            <person name="O'Toole P.W."/>
        </authorList>
    </citation>
    <scope>NUCLEOTIDE SEQUENCE [LARGE SCALE GENOMIC DNA]</scope>
    <source>
        <strain evidence="2 3">DSM 20587</strain>
    </source>
</reference>
<organism evidence="2 3">
    <name type="scientific">Lentilactobacillus kefiri DSM 20587 = JCM 5818</name>
    <dbReference type="NCBI Taxonomy" id="1423764"/>
    <lineage>
        <taxon>Bacteria</taxon>
        <taxon>Bacillati</taxon>
        <taxon>Bacillota</taxon>
        <taxon>Bacilli</taxon>
        <taxon>Lactobacillales</taxon>
        <taxon>Lactobacillaceae</taxon>
        <taxon>Lentilactobacillus</taxon>
    </lineage>
</organism>
<comment type="caution">
    <text evidence="2">The sequence shown here is derived from an EMBL/GenBank/DDBJ whole genome shotgun (WGS) entry which is preliminary data.</text>
</comment>
<sequence length="340" mass="37369">MRVDLWGDFNVDKLNSSNYQRFKKMVLAIIVGTVILILGAFAFNNKASAADQATLSSPFSMTDSINSSKDYKYTSQEAIHFSFDLMKGERIQKNDQIIINVDKDGTGTPGFNLSSLQINSISSNNFFTVTTDGSSSPAKVIITATKDVDYSTLAQAGISLYAKPSKSTANTDKEATYHVSIDYKRGNQTANILADKSFNVDNSSSSGGGVVTKISQQIFGGLSGLPVPTEKLKLNGENRFDVNYYADFNNDTSVNKGLLYWYTRNAFVAWAEITLPDAKDVPKSLTWTLSTDPSNLPFYTPMMKVYKTGDNDHPTSEWSVVNSTPNKVTFKATNLSKFHS</sequence>
<proteinExistence type="predicted"/>
<protein>
    <submittedName>
        <fullName evidence="2">Uncharacterized protein</fullName>
    </submittedName>
</protein>
<feature type="transmembrane region" description="Helical" evidence="1">
    <location>
        <begin position="25"/>
        <end position="43"/>
    </location>
</feature>
<keyword evidence="1" id="KW-0812">Transmembrane</keyword>
<evidence type="ECO:0000313" key="2">
    <source>
        <dbReference type="EMBL" id="KRM53209.1"/>
    </source>
</evidence>
<dbReference type="AlphaFoldDB" id="A0A8E1RKB5"/>